<feature type="modified residue" description="N6-(pyridoxal phosphate)lysine" evidence="6">
    <location>
        <position position="360"/>
    </location>
</feature>
<dbReference type="GO" id="GO:0006520">
    <property type="term" value="P:amino acid metabolic process"/>
    <property type="evidence" value="ECO:0007669"/>
    <property type="project" value="InterPro"/>
</dbReference>
<dbReference type="PANTHER" id="PTHR11999">
    <property type="entry name" value="GROUP II PYRIDOXAL-5-PHOSPHATE DECARBOXYLASE"/>
    <property type="match status" value="1"/>
</dbReference>
<dbReference type="OrthoDB" id="639767at2759"/>
<evidence type="ECO:0000256" key="7">
    <source>
        <dbReference type="RuleBase" id="RU000382"/>
    </source>
</evidence>
<reference evidence="9" key="1">
    <citation type="journal article" date="2023" name="Commun. Biol.">
        <title>Genome analysis of Parmales, the sister group of diatoms, reveals the evolutionary specialization of diatoms from phago-mixotrophs to photoautotrophs.</title>
        <authorList>
            <person name="Ban H."/>
            <person name="Sato S."/>
            <person name="Yoshikawa S."/>
            <person name="Yamada K."/>
            <person name="Nakamura Y."/>
            <person name="Ichinomiya M."/>
            <person name="Sato N."/>
            <person name="Blanc-Mathieu R."/>
            <person name="Endo H."/>
            <person name="Kuwata A."/>
            <person name="Ogata H."/>
        </authorList>
    </citation>
    <scope>NUCLEOTIDE SEQUENCE [LARGE SCALE GENOMIC DNA]</scope>
    <source>
        <strain evidence="9">NIES 3700</strain>
    </source>
</reference>
<dbReference type="AlphaFoldDB" id="A0A9W7E1P6"/>
<proteinExistence type="inferred from homology"/>
<dbReference type="InterPro" id="IPR015421">
    <property type="entry name" value="PyrdxlP-dep_Trfase_major"/>
</dbReference>
<dbReference type="Gene3D" id="3.40.640.10">
    <property type="entry name" value="Type I PLP-dependent aspartate aminotransferase-like (Major domain)"/>
    <property type="match status" value="1"/>
</dbReference>
<keyword evidence="3" id="KW-0210">Decarboxylase</keyword>
<protein>
    <submittedName>
        <fullName evidence="8">Uncharacterized protein</fullName>
    </submittedName>
</protein>
<dbReference type="GO" id="GO:0005737">
    <property type="term" value="C:cytoplasm"/>
    <property type="evidence" value="ECO:0007669"/>
    <property type="project" value="TreeGrafter"/>
</dbReference>
<gene>
    <name evidence="8" type="ORF">TrLO_g8009</name>
</gene>
<dbReference type="InterPro" id="IPR002129">
    <property type="entry name" value="PyrdxlP-dep_de-COase"/>
</dbReference>
<dbReference type="Gene3D" id="1.20.1340.10">
    <property type="entry name" value="dopa decarboxylase, N-terminal domain"/>
    <property type="match status" value="1"/>
</dbReference>
<name>A0A9W7E1P6_9STRA</name>
<dbReference type="SUPFAM" id="SSF53383">
    <property type="entry name" value="PLP-dependent transferases"/>
    <property type="match status" value="1"/>
</dbReference>
<organism evidence="8 9">
    <name type="scientific">Triparma laevis f. longispina</name>
    <dbReference type="NCBI Taxonomy" id="1714387"/>
    <lineage>
        <taxon>Eukaryota</taxon>
        <taxon>Sar</taxon>
        <taxon>Stramenopiles</taxon>
        <taxon>Ochrophyta</taxon>
        <taxon>Bolidophyceae</taxon>
        <taxon>Parmales</taxon>
        <taxon>Triparmaceae</taxon>
        <taxon>Triparma</taxon>
    </lineage>
</organism>
<evidence type="ECO:0000256" key="6">
    <source>
        <dbReference type="PIRSR" id="PIRSR602129-50"/>
    </source>
</evidence>
<dbReference type="PANTHER" id="PTHR11999:SF70">
    <property type="entry name" value="MIP05841P"/>
    <property type="match status" value="1"/>
</dbReference>
<dbReference type="PRINTS" id="PR00800">
    <property type="entry name" value="YHDCRBOXLASE"/>
</dbReference>
<accession>A0A9W7E1P6</accession>
<keyword evidence="4 6" id="KW-0663">Pyridoxal phosphate</keyword>
<dbReference type="InterPro" id="IPR015422">
    <property type="entry name" value="PyrdxlP-dep_Trfase_small"/>
</dbReference>
<evidence type="ECO:0000256" key="3">
    <source>
        <dbReference type="ARBA" id="ARBA00022793"/>
    </source>
</evidence>
<comment type="cofactor">
    <cofactor evidence="1 6 7">
        <name>pyridoxal 5'-phosphate</name>
        <dbReference type="ChEBI" id="CHEBI:597326"/>
    </cofactor>
</comment>
<dbReference type="InterPro" id="IPR015424">
    <property type="entry name" value="PyrdxlP-dep_Trfase"/>
</dbReference>
<evidence type="ECO:0000256" key="1">
    <source>
        <dbReference type="ARBA" id="ARBA00001933"/>
    </source>
</evidence>
<sequence length="533" mass="58842">MSLLSINKSGNVITLIFHNPAVLAAVGGLTLCGFHSVVRSLANSVGLTFKKSRIGANEKGWASATRPEDFRDWGGALLKWITDYRENCRDIHVISRVEPNYLQKGLPTSAPTVGEGWQSIMSDLDSKILPGLTHWEASNRFFAYFKPHASYPAVLGEMLCAGLNVMGFDWIASPACTELEVVTLDWLGQFLNLPDKFLGSSEGPGGGVIQGSAGESATVVLLAAAVRKQKAQSERTKMVVYVSDQTHAIAQKATMILGIRCRVVKTSIENRFEMQAADLEAAIEEDVKNGLCPIAAVATTGTTSSCAFDPLVPIAAVCKKRDLWVHVDAAYGGAYACLDKYREKFEGLEEVDSFCVNCHKKLLCPFDIAALYVANRRPILDALSLQPEYLRNAHSESGAVVDFEHWQMPLGRRFRSLKLWFVMRRFGTEGLRFHVQNGCDLADYFADLVEKDEELEISVPVSLSLVCFRWKGRGEEDQQRLLDAVKATGEAFVIHTKLDGRIVIRVACGGVEQTKEDVLGCYNVISRELRRIK</sequence>
<dbReference type="GO" id="GO:0019752">
    <property type="term" value="P:carboxylic acid metabolic process"/>
    <property type="evidence" value="ECO:0007669"/>
    <property type="project" value="InterPro"/>
</dbReference>
<comment type="similarity">
    <text evidence="2 7">Belongs to the group II decarboxylase family.</text>
</comment>
<evidence type="ECO:0000313" key="9">
    <source>
        <dbReference type="Proteomes" id="UP001165122"/>
    </source>
</evidence>
<dbReference type="InterPro" id="IPR010977">
    <property type="entry name" value="Aromatic_deC"/>
</dbReference>
<dbReference type="Proteomes" id="UP001165122">
    <property type="component" value="Unassembled WGS sequence"/>
</dbReference>
<comment type="caution">
    <text evidence="8">The sequence shown here is derived from an EMBL/GenBank/DDBJ whole genome shotgun (WGS) entry which is preliminary data.</text>
</comment>
<dbReference type="GO" id="GO:0016831">
    <property type="term" value="F:carboxy-lyase activity"/>
    <property type="evidence" value="ECO:0007669"/>
    <property type="project" value="UniProtKB-KW"/>
</dbReference>
<dbReference type="GO" id="GO:0030170">
    <property type="term" value="F:pyridoxal phosphate binding"/>
    <property type="evidence" value="ECO:0007669"/>
    <property type="project" value="InterPro"/>
</dbReference>
<dbReference type="Gene3D" id="3.90.1150.10">
    <property type="entry name" value="Aspartate Aminotransferase, domain 1"/>
    <property type="match status" value="1"/>
</dbReference>
<dbReference type="Pfam" id="PF00282">
    <property type="entry name" value="Pyridoxal_deC"/>
    <property type="match status" value="1"/>
</dbReference>
<evidence type="ECO:0000256" key="5">
    <source>
        <dbReference type="ARBA" id="ARBA00023239"/>
    </source>
</evidence>
<keyword evidence="9" id="KW-1185">Reference proteome</keyword>
<evidence type="ECO:0000256" key="2">
    <source>
        <dbReference type="ARBA" id="ARBA00009533"/>
    </source>
</evidence>
<keyword evidence="5 7" id="KW-0456">Lyase</keyword>
<evidence type="ECO:0000256" key="4">
    <source>
        <dbReference type="ARBA" id="ARBA00022898"/>
    </source>
</evidence>
<dbReference type="EMBL" id="BRXW01000482">
    <property type="protein sequence ID" value="GMH58888.1"/>
    <property type="molecule type" value="Genomic_DNA"/>
</dbReference>
<evidence type="ECO:0000313" key="8">
    <source>
        <dbReference type="EMBL" id="GMH58888.1"/>
    </source>
</evidence>